<dbReference type="Gene3D" id="1.10.3090.10">
    <property type="entry name" value="cca-adding enzyme, domain 2"/>
    <property type="match status" value="1"/>
</dbReference>
<dbReference type="PANTHER" id="PTHR46173">
    <property type="entry name" value="CCA TRNA NUCLEOTIDYLTRANSFERASE 1, MITOCHONDRIAL"/>
    <property type="match status" value="1"/>
</dbReference>
<dbReference type="AlphaFoldDB" id="A0A7M2WVW8"/>
<dbReference type="GO" id="GO:0000049">
    <property type="term" value="F:tRNA binding"/>
    <property type="evidence" value="ECO:0007669"/>
    <property type="project" value="TreeGrafter"/>
</dbReference>
<dbReference type="Proteomes" id="UP000593765">
    <property type="component" value="Chromosome"/>
</dbReference>
<comment type="similarity">
    <text evidence="8">Belongs to the tRNA nucleotidyltransferase/poly(A) polymerase family.</text>
</comment>
<keyword evidence="8" id="KW-0694">RNA-binding</keyword>
<evidence type="ECO:0000256" key="2">
    <source>
        <dbReference type="ARBA" id="ARBA00022679"/>
    </source>
</evidence>
<keyword evidence="12" id="KW-1185">Reference proteome</keyword>
<dbReference type="SUPFAM" id="SSF81891">
    <property type="entry name" value="Poly A polymerase C-terminal region-like"/>
    <property type="match status" value="1"/>
</dbReference>
<dbReference type="Gene3D" id="3.30.460.10">
    <property type="entry name" value="Beta Polymerase, domain 2"/>
    <property type="match status" value="1"/>
</dbReference>
<evidence type="ECO:0000259" key="10">
    <source>
        <dbReference type="Pfam" id="PF12627"/>
    </source>
</evidence>
<comment type="cofactor">
    <cofactor evidence="1">
        <name>Mg(2+)</name>
        <dbReference type="ChEBI" id="CHEBI:18420"/>
    </cofactor>
</comment>
<proteinExistence type="inferred from homology"/>
<evidence type="ECO:0000256" key="3">
    <source>
        <dbReference type="ARBA" id="ARBA00022694"/>
    </source>
</evidence>
<sequence>MSEAAPQNDPKSSDRADATAVLLRLRDMGHIAYFAGGCVRDLLLGREPKDWDIATDAPPARVREIFPRTQAVGAAFGVILVRQGKSQVEVATFRTDGRYIDGRHPQGVTFSNPEEDAKRRDFTINGLFLDPVNDLVIDYVGGQADLAAKVIRAIGDPRHRFDEDYLRMLRAVRFAARLNFEIEPATATAIQVHSALLTRISPERIADELRVMLAPPTRVAAWRLMHVLGLLTPIFRFVEVPAGEPDDDRTIDRLFEKLPAEPLPFSLVIATAAAQWLWWASPAGSDIRRSFEKPVIAMLVGAVRKSLKLSNDECDSAGQTLEGLHPLLADDPPTVAILKRFLARPTAGLSRTLLAALNEANLIDESRYSMLQQSLAEMERTDFAPQPFITGDDLTATGMRPGPVFRQILDAAYDAQLEGRLASRDEALRLAKELERTAVVLPRQKK</sequence>
<dbReference type="InterPro" id="IPR043519">
    <property type="entry name" value="NT_sf"/>
</dbReference>
<protein>
    <submittedName>
        <fullName evidence="11">CCA tRNA nucleotidyltransferase</fullName>
    </submittedName>
</protein>
<evidence type="ECO:0000256" key="8">
    <source>
        <dbReference type="RuleBase" id="RU003953"/>
    </source>
</evidence>
<keyword evidence="2 8" id="KW-0808">Transferase</keyword>
<name>A0A7M2WVW8_9BACT</name>
<dbReference type="Pfam" id="PF01743">
    <property type="entry name" value="PolyA_pol"/>
    <property type="match status" value="1"/>
</dbReference>
<evidence type="ECO:0000259" key="9">
    <source>
        <dbReference type="Pfam" id="PF01743"/>
    </source>
</evidence>
<dbReference type="GO" id="GO:0000166">
    <property type="term" value="F:nucleotide binding"/>
    <property type="evidence" value="ECO:0007669"/>
    <property type="project" value="UniProtKB-KW"/>
</dbReference>
<gene>
    <name evidence="11" type="ORF">IPV69_26505</name>
</gene>
<evidence type="ECO:0000313" key="12">
    <source>
        <dbReference type="Proteomes" id="UP000593765"/>
    </source>
</evidence>
<keyword evidence="7" id="KW-0460">Magnesium</keyword>
<dbReference type="CDD" id="cd05398">
    <property type="entry name" value="NT_ClassII-CCAase"/>
    <property type="match status" value="1"/>
</dbReference>
<evidence type="ECO:0000256" key="1">
    <source>
        <dbReference type="ARBA" id="ARBA00001946"/>
    </source>
</evidence>
<accession>A0A7M2WVW8</accession>
<evidence type="ECO:0000256" key="7">
    <source>
        <dbReference type="ARBA" id="ARBA00022842"/>
    </source>
</evidence>
<dbReference type="EMBL" id="CP063458">
    <property type="protein sequence ID" value="QOV89697.1"/>
    <property type="molecule type" value="Genomic_DNA"/>
</dbReference>
<dbReference type="PANTHER" id="PTHR46173:SF1">
    <property type="entry name" value="CCA TRNA NUCLEOTIDYLTRANSFERASE 1, MITOCHONDRIAL"/>
    <property type="match status" value="1"/>
</dbReference>
<evidence type="ECO:0000313" key="11">
    <source>
        <dbReference type="EMBL" id="QOV89697.1"/>
    </source>
</evidence>
<dbReference type="InterPro" id="IPR050264">
    <property type="entry name" value="Bact_CCA-adding_enz_type3_sf"/>
</dbReference>
<organism evidence="11 12">
    <name type="scientific">Humisphaera borealis</name>
    <dbReference type="NCBI Taxonomy" id="2807512"/>
    <lineage>
        <taxon>Bacteria</taxon>
        <taxon>Pseudomonadati</taxon>
        <taxon>Planctomycetota</taxon>
        <taxon>Phycisphaerae</taxon>
        <taxon>Tepidisphaerales</taxon>
        <taxon>Tepidisphaeraceae</taxon>
        <taxon>Humisphaera</taxon>
    </lineage>
</organism>
<keyword evidence="6" id="KW-0547">Nucleotide-binding</keyword>
<dbReference type="InterPro" id="IPR032828">
    <property type="entry name" value="PolyA_RNA-bd"/>
</dbReference>
<dbReference type="InterPro" id="IPR002646">
    <property type="entry name" value="PolA_pol_head_dom"/>
</dbReference>
<dbReference type="GO" id="GO:0046872">
    <property type="term" value="F:metal ion binding"/>
    <property type="evidence" value="ECO:0007669"/>
    <property type="project" value="UniProtKB-KW"/>
</dbReference>
<feature type="domain" description="Poly A polymerase head" evidence="9">
    <location>
        <begin position="32"/>
        <end position="152"/>
    </location>
</feature>
<dbReference type="RefSeq" id="WP_206292750.1">
    <property type="nucleotide sequence ID" value="NZ_CP063458.1"/>
</dbReference>
<keyword evidence="4" id="KW-0548">Nucleotidyltransferase</keyword>
<evidence type="ECO:0000256" key="4">
    <source>
        <dbReference type="ARBA" id="ARBA00022695"/>
    </source>
</evidence>
<dbReference type="GO" id="GO:0008033">
    <property type="term" value="P:tRNA processing"/>
    <property type="evidence" value="ECO:0007669"/>
    <property type="project" value="UniProtKB-KW"/>
</dbReference>
<evidence type="ECO:0000256" key="6">
    <source>
        <dbReference type="ARBA" id="ARBA00022741"/>
    </source>
</evidence>
<evidence type="ECO:0000256" key="5">
    <source>
        <dbReference type="ARBA" id="ARBA00022723"/>
    </source>
</evidence>
<feature type="domain" description="tRNA nucleotidyltransferase/poly(A) polymerase RNA and SrmB- binding" evidence="10">
    <location>
        <begin position="179"/>
        <end position="238"/>
    </location>
</feature>
<dbReference type="Pfam" id="PF12627">
    <property type="entry name" value="PolyA_pol_RNAbd"/>
    <property type="match status" value="1"/>
</dbReference>
<reference evidence="11 12" key="1">
    <citation type="submission" date="2020-10" db="EMBL/GenBank/DDBJ databases">
        <title>Wide distribution of Phycisphaera-like planctomycetes from WD2101 soil group in peatlands and genome analysis of the first cultivated representative.</title>
        <authorList>
            <person name="Dedysh S.N."/>
            <person name="Beletsky A.V."/>
            <person name="Ivanova A."/>
            <person name="Kulichevskaya I.S."/>
            <person name="Suzina N.E."/>
            <person name="Philippov D.A."/>
            <person name="Rakitin A.L."/>
            <person name="Mardanov A.V."/>
            <person name="Ravin N.V."/>
        </authorList>
    </citation>
    <scope>NUCLEOTIDE SEQUENCE [LARGE SCALE GENOMIC DNA]</scope>
    <source>
        <strain evidence="11 12">M1803</strain>
    </source>
</reference>
<keyword evidence="3" id="KW-0819">tRNA processing</keyword>
<keyword evidence="5" id="KW-0479">Metal-binding</keyword>
<dbReference type="KEGG" id="hbs:IPV69_26505"/>
<dbReference type="SUPFAM" id="SSF81301">
    <property type="entry name" value="Nucleotidyltransferase"/>
    <property type="match status" value="1"/>
</dbReference>
<dbReference type="GO" id="GO:0016779">
    <property type="term" value="F:nucleotidyltransferase activity"/>
    <property type="evidence" value="ECO:0007669"/>
    <property type="project" value="UniProtKB-KW"/>
</dbReference>